<dbReference type="InterPro" id="IPR010583">
    <property type="entry name" value="MipA"/>
</dbReference>
<gene>
    <name evidence="7" type="ORF">KM92DES2_11084</name>
</gene>
<dbReference type="GO" id="GO:0009279">
    <property type="term" value="C:cell outer membrane"/>
    <property type="evidence" value="ECO:0007669"/>
    <property type="project" value="UniProtKB-SubCell"/>
</dbReference>
<protein>
    <submittedName>
        <fullName evidence="7">MltA-interacting MipA family protein</fullName>
    </submittedName>
</protein>
<dbReference type="RefSeq" id="WP_215647982.1">
    <property type="nucleotide sequence ID" value="NZ_LT598928.1"/>
</dbReference>
<organism evidence="7">
    <name type="scientific">uncultured Desulfovibrio sp</name>
    <dbReference type="NCBI Taxonomy" id="167968"/>
    <lineage>
        <taxon>Bacteria</taxon>
        <taxon>Pseudomonadati</taxon>
        <taxon>Thermodesulfobacteriota</taxon>
        <taxon>Desulfovibrionia</taxon>
        <taxon>Desulfovibrionales</taxon>
        <taxon>Desulfovibrionaceae</taxon>
        <taxon>Desulfovibrio</taxon>
        <taxon>environmental samples</taxon>
    </lineage>
</organism>
<accession>A0A212JHC2</accession>
<dbReference type="AlphaFoldDB" id="A0A212JHC2"/>
<evidence type="ECO:0000256" key="2">
    <source>
        <dbReference type="ARBA" id="ARBA00005722"/>
    </source>
</evidence>
<dbReference type="Pfam" id="PF06629">
    <property type="entry name" value="MipA"/>
    <property type="match status" value="1"/>
</dbReference>
<proteinExistence type="inferred from homology"/>
<dbReference type="EMBL" id="FLUP01000001">
    <property type="protein sequence ID" value="SBV98645.1"/>
    <property type="molecule type" value="Genomic_DNA"/>
</dbReference>
<dbReference type="PANTHER" id="PTHR38776:SF1">
    <property type="entry name" value="MLTA-INTERACTING PROTEIN-RELATED"/>
    <property type="match status" value="1"/>
</dbReference>
<keyword evidence="5" id="KW-0998">Cell outer membrane</keyword>
<sequence>MKIRGLSYLATLTILLLTAFSAIAEEGKNDSSRWGFNLGIGGTVSTSEYKGVERLGTALPLLGYEGEYLYLRGLSGGVHLFKNEYHEVNVQLSYLPQHFYASWSDNSGMKKLDDRYASAMAGINYRLRTELGVLAATLSTDALGVNKGVMADASYSYPIRFANMSLIPTAGVQWTDVNYNDYYYGVSKSEARASGLSHYSPESALSPYAELTLRVGLTESWSAFVSGKSQFLGQEITDSPMVERNNKYSMSGGFLYAF</sequence>
<comment type="similarity">
    <text evidence="2">Belongs to the MipA/OmpV family.</text>
</comment>
<evidence type="ECO:0000256" key="6">
    <source>
        <dbReference type="SAM" id="SignalP"/>
    </source>
</evidence>
<feature type="chain" id="PRO_5011990326" evidence="6">
    <location>
        <begin position="25"/>
        <end position="258"/>
    </location>
</feature>
<dbReference type="GO" id="GO:0009252">
    <property type="term" value="P:peptidoglycan biosynthetic process"/>
    <property type="evidence" value="ECO:0007669"/>
    <property type="project" value="TreeGrafter"/>
</dbReference>
<name>A0A212JHC2_9BACT</name>
<dbReference type="PANTHER" id="PTHR38776">
    <property type="entry name" value="MLTA-INTERACTING PROTEIN-RELATED"/>
    <property type="match status" value="1"/>
</dbReference>
<comment type="subcellular location">
    <subcellularLocation>
        <location evidence="1">Cell outer membrane</location>
    </subcellularLocation>
</comment>
<keyword evidence="4" id="KW-0472">Membrane</keyword>
<reference evidence="7" key="1">
    <citation type="submission" date="2016-04" db="EMBL/GenBank/DDBJ databases">
        <authorList>
            <person name="Evans L.H."/>
            <person name="Alamgir A."/>
            <person name="Owens N."/>
            <person name="Weber N.D."/>
            <person name="Virtaneva K."/>
            <person name="Barbian K."/>
            <person name="Babar A."/>
            <person name="Rosenke K."/>
        </authorList>
    </citation>
    <scope>NUCLEOTIDE SEQUENCE</scope>
    <source>
        <strain evidence="7">92-2</strain>
    </source>
</reference>
<evidence type="ECO:0000313" key="7">
    <source>
        <dbReference type="EMBL" id="SBV98645.1"/>
    </source>
</evidence>
<keyword evidence="3 6" id="KW-0732">Signal</keyword>
<evidence type="ECO:0000256" key="1">
    <source>
        <dbReference type="ARBA" id="ARBA00004442"/>
    </source>
</evidence>
<evidence type="ECO:0000256" key="3">
    <source>
        <dbReference type="ARBA" id="ARBA00022729"/>
    </source>
</evidence>
<feature type="signal peptide" evidence="6">
    <location>
        <begin position="1"/>
        <end position="24"/>
    </location>
</feature>
<evidence type="ECO:0000256" key="4">
    <source>
        <dbReference type="ARBA" id="ARBA00023136"/>
    </source>
</evidence>
<evidence type="ECO:0000256" key="5">
    <source>
        <dbReference type="ARBA" id="ARBA00023237"/>
    </source>
</evidence>